<dbReference type="GO" id="GO:0042289">
    <property type="term" value="F:MHC class II protein binding"/>
    <property type="evidence" value="ECO:0007669"/>
    <property type="project" value="TreeGrafter"/>
</dbReference>
<dbReference type="InterPro" id="IPR013783">
    <property type="entry name" value="Ig-like_fold"/>
</dbReference>
<feature type="transmembrane region" description="Helical" evidence="1">
    <location>
        <begin position="237"/>
        <end position="262"/>
    </location>
</feature>
<evidence type="ECO:0000256" key="2">
    <source>
        <dbReference type="SAM" id="SignalP"/>
    </source>
</evidence>
<dbReference type="PANTHER" id="PTHR11422">
    <property type="entry name" value="T-CELL SURFACE GLYCOPROTEIN CD4"/>
    <property type="match status" value="1"/>
</dbReference>
<dbReference type="SUPFAM" id="SSF48726">
    <property type="entry name" value="Immunoglobulin"/>
    <property type="match status" value="2"/>
</dbReference>
<feature type="signal peptide" evidence="2">
    <location>
        <begin position="1"/>
        <end position="24"/>
    </location>
</feature>
<comment type="caution">
    <text evidence="4">The sequence shown here is derived from an EMBL/GenBank/DDBJ whole genome shotgun (WGS) entry which is preliminary data.</text>
</comment>
<feature type="domain" description="Ig-like" evidence="3">
    <location>
        <begin position="30"/>
        <end position="105"/>
    </location>
</feature>
<keyword evidence="2" id="KW-0732">Signal</keyword>
<accession>A0A5A9PH02</accession>
<reference evidence="4 5" key="1">
    <citation type="journal article" date="2019" name="Mol. Ecol. Resour.">
        <title>Chromosome-level genome assembly of Triplophysa tibetana, a fish adapted to the harsh high-altitude environment of the Tibetan Plateau.</title>
        <authorList>
            <person name="Yang X."/>
            <person name="Liu H."/>
            <person name="Ma Z."/>
            <person name="Zou Y."/>
            <person name="Zou M."/>
            <person name="Mao Y."/>
            <person name="Li X."/>
            <person name="Wang H."/>
            <person name="Chen T."/>
            <person name="Wang W."/>
            <person name="Yang R."/>
        </authorList>
    </citation>
    <scope>NUCLEOTIDE SEQUENCE [LARGE SCALE GENOMIC DNA]</scope>
    <source>
        <strain evidence="4">TTIB1903HZAU</strain>
        <tissue evidence="4">Muscle</tissue>
    </source>
</reference>
<proteinExistence type="predicted"/>
<keyword evidence="1" id="KW-1133">Transmembrane helix</keyword>
<evidence type="ECO:0000256" key="1">
    <source>
        <dbReference type="SAM" id="Phobius"/>
    </source>
</evidence>
<dbReference type="GO" id="GO:0070374">
    <property type="term" value="P:positive regulation of ERK1 and ERK2 cascade"/>
    <property type="evidence" value="ECO:0007669"/>
    <property type="project" value="TreeGrafter"/>
</dbReference>
<dbReference type="InterPro" id="IPR036179">
    <property type="entry name" value="Ig-like_dom_sf"/>
</dbReference>
<sequence length="288" mass="32043">MTEKSDICLLGLILLSSLFTGVSGAQDVFISSGESVSLSCNDALHQCSSTTWIYSKYITSSTVEVFTGVVKKNNTERSERLSLTSDCSLNIYNTTQHDCGLYTCRRYVNGSHHEPYSLVFLHVLHVSSSSSSSSSSQTEIRSNTPVTLSCQLFTYYCGYVFSVDGFQLVWMNQTDVDLQTDSRYQIRSDELCLISLTTTLVNEDDNTELRCVLKHKNDIKTSVTYTVRFTASTTTSIIIRVILVIVEVSVFAAPTVILLQIICAGRAQNRRRTQNAHPEDTVMSAVKE</sequence>
<dbReference type="InterPro" id="IPR007110">
    <property type="entry name" value="Ig-like_dom"/>
</dbReference>
<evidence type="ECO:0000259" key="3">
    <source>
        <dbReference type="PROSITE" id="PS50835"/>
    </source>
</evidence>
<name>A0A5A9PH02_9TELE</name>
<dbReference type="GO" id="GO:0035723">
    <property type="term" value="P:interleukin-15-mediated signaling pathway"/>
    <property type="evidence" value="ECO:0007669"/>
    <property type="project" value="TreeGrafter"/>
</dbReference>
<organism evidence="4 5">
    <name type="scientific">Triplophysa tibetana</name>
    <dbReference type="NCBI Taxonomy" id="1572043"/>
    <lineage>
        <taxon>Eukaryota</taxon>
        <taxon>Metazoa</taxon>
        <taxon>Chordata</taxon>
        <taxon>Craniata</taxon>
        <taxon>Vertebrata</taxon>
        <taxon>Euteleostomi</taxon>
        <taxon>Actinopterygii</taxon>
        <taxon>Neopterygii</taxon>
        <taxon>Teleostei</taxon>
        <taxon>Ostariophysi</taxon>
        <taxon>Cypriniformes</taxon>
        <taxon>Nemacheilidae</taxon>
        <taxon>Triplophysa</taxon>
    </lineage>
</organism>
<dbReference type="AlphaFoldDB" id="A0A5A9PH02"/>
<dbReference type="Gene3D" id="2.60.40.10">
    <property type="entry name" value="Immunoglobulins"/>
    <property type="match status" value="1"/>
</dbReference>
<evidence type="ECO:0000313" key="5">
    <source>
        <dbReference type="Proteomes" id="UP000324632"/>
    </source>
</evidence>
<gene>
    <name evidence="4" type="ORF">E1301_Tti021446</name>
</gene>
<keyword evidence="5" id="KW-1185">Reference proteome</keyword>
<dbReference type="GO" id="GO:1990782">
    <property type="term" value="F:protein tyrosine kinase binding"/>
    <property type="evidence" value="ECO:0007669"/>
    <property type="project" value="TreeGrafter"/>
</dbReference>
<dbReference type="Pfam" id="PF07686">
    <property type="entry name" value="V-set"/>
    <property type="match status" value="1"/>
</dbReference>
<feature type="chain" id="PRO_5023124744" description="Ig-like domain-containing protein" evidence="2">
    <location>
        <begin position="25"/>
        <end position="288"/>
    </location>
</feature>
<dbReference type="PANTHER" id="PTHR11422:SF5">
    <property type="entry name" value="DIVERSE IMMUNOGLOBULIN DOMAIN-CONTAINING PROTEIN 1.1 ISOFORM X1-RELATED"/>
    <property type="match status" value="1"/>
</dbReference>
<dbReference type="GO" id="GO:0009897">
    <property type="term" value="C:external side of plasma membrane"/>
    <property type="evidence" value="ECO:0007669"/>
    <property type="project" value="TreeGrafter"/>
</dbReference>
<dbReference type="GO" id="GO:0045121">
    <property type="term" value="C:membrane raft"/>
    <property type="evidence" value="ECO:0007669"/>
    <property type="project" value="TreeGrafter"/>
</dbReference>
<keyword evidence="1" id="KW-0812">Transmembrane</keyword>
<dbReference type="InterPro" id="IPR013106">
    <property type="entry name" value="Ig_V-set"/>
</dbReference>
<feature type="domain" description="Ig-like" evidence="3">
    <location>
        <begin position="115"/>
        <end position="228"/>
    </location>
</feature>
<protein>
    <recommendedName>
        <fullName evidence="3">Ig-like domain-containing protein</fullName>
    </recommendedName>
</protein>
<keyword evidence="1" id="KW-0472">Membrane</keyword>
<dbReference type="EMBL" id="SOYY01000005">
    <property type="protein sequence ID" value="KAA0721320.1"/>
    <property type="molecule type" value="Genomic_DNA"/>
</dbReference>
<dbReference type="PROSITE" id="PS50835">
    <property type="entry name" value="IG_LIKE"/>
    <property type="match status" value="2"/>
</dbReference>
<dbReference type="GO" id="GO:0042110">
    <property type="term" value="P:T cell activation"/>
    <property type="evidence" value="ECO:0007669"/>
    <property type="project" value="TreeGrafter"/>
</dbReference>
<dbReference type="SMART" id="SM00409">
    <property type="entry name" value="IG"/>
    <property type="match status" value="2"/>
</dbReference>
<dbReference type="InterPro" id="IPR003599">
    <property type="entry name" value="Ig_sub"/>
</dbReference>
<evidence type="ECO:0000313" key="4">
    <source>
        <dbReference type="EMBL" id="KAA0721320.1"/>
    </source>
</evidence>
<dbReference type="Proteomes" id="UP000324632">
    <property type="component" value="Chromosome 5"/>
</dbReference>